<dbReference type="Pfam" id="PF02601">
    <property type="entry name" value="Exonuc_VII_L"/>
    <property type="match status" value="1"/>
</dbReference>
<comment type="subunit">
    <text evidence="5">Heterooligomer composed of large and small subunits.</text>
</comment>
<evidence type="ECO:0000313" key="10">
    <source>
        <dbReference type="EMBL" id="KAA9133255.1"/>
    </source>
</evidence>
<dbReference type="CDD" id="cd04489">
    <property type="entry name" value="ExoVII_LU_OBF"/>
    <property type="match status" value="1"/>
</dbReference>
<evidence type="ECO:0000256" key="3">
    <source>
        <dbReference type="ARBA" id="ARBA00022801"/>
    </source>
</evidence>
<dbReference type="HAMAP" id="MF_00378">
    <property type="entry name" value="Exonuc_7_L"/>
    <property type="match status" value="1"/>
</dbReference>
<comment type="function">
    <text evidence="5">Bidirectionally degrades single-stranded DNA into large acid-insoluble oligonucleotides, which are then degraded further into small acid-soluble oligonucleotides.</text>
</comment>
<comment type="subcellular location">
    <subcellularLocation>
        <location evidence="5 6">Cytoplasm</location>
    </subcellularLocation>
</comment>
<dbReference type="InterPro" id="IPR003753">
    <property type="entry name" value="Exonuc_VII_L"/>
</dbReference>
<dbReference type="Proteomes" id="UP000325372">
    <property type="component" value="Unassembled WGS sequence"/>
</dbReference>
<dbReference type="NCBIfam" id="TIGR00237">
    <property type="entry name" value="xseA"/>
    <property type="match status" value="1"/>
</dbReference>
<dbReference type="GO" id="GO:0008855">
    <property type="term" value="F:exodeoxyribonuclease VII activity"/>
    <property type="evidence" value="ECO:0007669"/>
    <property type="project" value="UniProtKB-UniRule"/>
</dbReference>
<keyword evidence="4 5" id="KW-0269">Exonuclease</keyword>
<dbReference type="Pfam" id="PF13742">
    <property type="entry name" value="tRNA_anti_2"/>
    <property type="match status" value="1"/>
</dbReference>
<evidence type="ECO:0000313" key="11">
    <source>
        <dbReference type="Proteomes" id="UP000325372"/>
    </source>
</evidence>
<evidence type="ECO:0000256" key="2">
    <source>
        <dbReference type="ARBA" id="ARBA00022722"/>
    </source>
</evidence>
<dbReference type="PANTHER" id="PTHR30008:SF0">
    <property type="entry name" value="EXODEOXYRIBONUCLEASE 7 LARGE SUBUNIT"/>
    <property type="match status" value="1"/>
</dbReference>
<organism evidence="10 11">
    <name type="scientific">Marinihelvus fidelis</name>
    <dbReference type="NCBI Taxonomy" id="2613842"/>
    <lineage>
        <taxon>Bacteria</taxon>
        <taxon>Pseudomonadati</taxon>
        <taxon>Pseudomonadota</taxon>
        <taxon>Gammaproteobacteria</taxon>
        <taxon>Chromatiales</taxon>
        <taxon>Wenzhouxiangellaceae</taxon>
        <taxon>Marinihelvus</taxon>
    </lineage>
</organism>
<name>A0A5N0TE05_9GAMM</name>
<evidence type="ECO:0000256" key="5">
    <source>
        <dbReference type="HAMAP-Rule" id="MF_00378"/>
    </source>
</evidence>
<evidence type="ECO:0000256" key="6">
    <source>
        <dbReference type="RuleBase" id="RU004355"/>
    </source>
</evidence>
<feature type="domain" description="Exonuclease VII large subunit C-terminal" evidence="8">
    <location>
        <begin position="132"/>
        <end position="445"/>
    </location>
</feature>
<keyword evidence="11" id="KW-1185">Reference proteome</keyword>
<dbReference type="GO" id="GO:0009318">
    <property type="term" value="C:exodeoxyribonuclease VII complex"/>
    <property type="evidence" value="ECO:0007669"/>
    <property type="project" value="UniProtKB-UniRule"/>
</dbReference>
<feature type="region of interest" description="Disordered" evidence="7">
    <location>
        <begin position="446"/>
        <end position="468"/>
    </location>
</feature>
<keyword evidence="2 5" id="KW-0540">Nuclease</keyword>
<dbReference type="EMBL" id="VYXP01000002">
    <property type="protein sequence ID" value="KAA9133255.1"/>
    <property type="molecule type" value="Genomic_DNA"/>
</dbReference>
<evidence type="ECO:0000256" key="4">
    <source>
        <dbReference type="ARBA" id="ARBA00022839"/>
    </source>
</evidence>
<feature type="domain" description="OB-fold nucleic acid binding" evidence="9">
    <location>
        <begin position="19"/>
        <end position="109"/>
    </location>
</feature>
<accession>A0A5N0TE05</accession>
<evidence type="ECO:0000256" key="7">
    <source>
        <dbReference type="SAM" id="MobiDB-lite"/>
    </source>
</evidence>
<keyword evidence="3 5" id="KW-0378">Hydrolase</keyword>
<sequence length="468" mass="51565">MRPPFVYHRRVNREVYTPSELNREVRVHLEAGFPRLWLEGEISNLARPASGHLYFSLKDDRAQIRCALFRQNARSIGFRPENGQLVQVRGRLSLYEPRGDYQLIADTMEAAGEGRLRAAWEALRKQLESEGLFDVALKKPLPAYPRRIAVITSPSGAVIRDIINVLGRRWPLARVRLYPVPVQGDEAPPAIVRALAAVDRHGWADAVIVGRGGGSLEDLWAFNDEAVARAIVAASTPVISAVGHETDTSISDFVADLRAPTPSAAAELLTPDGYAMANEFARQQRRLARAVEDGIRRRAQRLDELSTRVTRQHPGRQLRERQGQLDAARRRLRVALARIAADRQARLAALAQRLRNAGGRTIPAQASQLDALARRLRTAGQRLVPDRHAQLQALARTLNAYSPLPTLQRGYAIVTTSPGGEAITRPADVAPGDTLFTRVAGGEIVSTVTETRDNPPTDTTSAGKSQKR</sequence>
<feature type="region of interest" description="Disordered" evidence="7">
    <location>
        <begin position="304"/>
        <end position="324"/>
    </location>
</feature>
<comment type="similarity">
    <text evidence="5 6">Belongs to the XseA family.</text>
</comment>
<dbReference type="GO" id="GO:0003676">
    <property type="term" value="F:nucleic acid binding"/>
    <property type="evidence" value="ECO:0007669"/>
    <property type="project" value="InterPro"/>
</dbReference>
<feature type="compositionally biased region" description="Polar residues" evidence="7">
    <location>
        <begin position="456"/>
        <end position="468"/>
    </location>
</feature>
<dbReference type="EC" id="3.1.11.6" evidence="5"/>
<dbReference type="AlphaFoldDB" id="A0A5N0TE05"/>
<proteinExistence type="inferred from homology"/>
<comment type="caution">
    <text evidence="10">The sequence shown here is derived from an EMBL/GenBank/DDBJ whole genome shotgun (WGS) entry which is preliminary data.</text>
</comment>
<keyword evidence="1 5" id="KW-0963">Cytoplasm</keyword>
<evidence type="ECO:0000259" key="8">
    <source>
        <dbReference type="Pfam" id="PF02601"/>
    </source>
</evidence>
<dbReference type="InterPro" id="IPR020579">
    <property type="entry name" value="Exonuc_VII_lsu_C"/>
</dbReference>
<dbReference type="GO" id="GO:0005737">
    <property type="term" value="C:cytoplasm"/>
    <property type="evidence" value="ECO:0007669"/>
    <property type="project" value="UniProtKB-SubCell"/>
</dbReference>
<evidence type="ECO:0000256" key="1">
    <source>
        <dbReference type="ARBA" id="ARBA00022490"/>
    </source>
</evidence>
<reference evidence="10 11" key="1">
    <citation type="submission" date="2019-09" db="EMBL/GenBank/DDBJ databases">
        <title>Wenzhouxiangella sp. Genome sequencing and assembly.</title>
        <authorList>
            <person name="Zhang R."/>
        </authorList>
    </citation>
    <scope>NUCLEOTIDE SEQUENCE [LARGE SCALE GENOMIC DNA]</scope>
    <source>
        <strain evidence="10 11">W260</strain>
    </source>
</reference>
<comment type="catalytic activity">
    <reaction evidence="5 6">
        <text>Exonucleolytic cleavage in either 5'- to 3'- or 3'- to 5'-direction to yield nucleoside 5'-phosphates.</text>
        <dbReference type="EC" id="3.1.11.6"/>
    </reaction>
</comment>
<dbReference type="GO" id="GO:0006308">
    <property type="term" value="P:DNA catabolic process"/>
    <property type="evidence" value="ECO:0007669"/>
    <property type="project" value="UniProtKB-UniRule"/>
</dbReference>
<gene>
    <name evidence="5" type="primary">xseA</name>
    <name evidence="10" type="ORF">F3N42_02560</name>
</gene>
<protein>
    <recommendedName>
        <fullName evidence="5">Exodeoxyribonuclease 7 large subunit</fullName>
        <ecNumber evidence="5">3.1.11.6</ecNumber>
    </recommendedName>
    <alternativeName>
        <fullName evidence="5">Exodeoxyribonuclease VII large subunit</fullName>
        <shortName evidence="5">Exonuclease VII large subunit</shortName>
    </alternativeName>
</protein>
<evidence type="ECO:0000259" key="9">
    <source>
        <dbReference type="Pfam" id="PF13742"/>
    </source>
</evidence>
<dbReference type="PANTHER" id="PTHR30008">
    <property type="entry name" value="EXODEOXYRIBONUCLEASE 7 LARGE SUBUNIT"/>
    <property type="match status" value="1"/>
</dbReference>
<dbReference type="InterPro" id="IPR025824">
    <property type="entry name" value="OB-fold_nuc-bd_dom"/>
</dbReference>